<keyword evidence="6" id="KW-1185">Reference proteome</keyword>
<dbReference type="InterPro" id="IPR036736">
    <property type="entry name" value="ACP-like_sf"/>
</dbReference>
<comment type="cofactor">
    <cofactor evidence="1">
        <name>pantetheine 4'-phosphate</name>
        <dbReference type="ChEBI" id="CHEBI:47942"/>
    </cofactor>
</comment>
<evidence type="ECO:0000313" key="6">
    <source>
        <dbReference type="Proteomes" id="UP000466345"/>
    </source>
</evidence>
<sequence>MATDARMRDPLRAGRAQSVPRLFAIQAELTPDAVAVNDGGTRLDYAALDAASNRLAHALIAAGVRPGDPVGVCLERSVRMVTALLAVLKAGGAYLALDTGQPRERHRILLEDARPGVVLTEEKFAGDVSGLGAGCLVLDGADAGWERQPAGTPEVALDGESPAYIAYTSGSTGRPKGVVVPHRAVLRLVTGPNFLTVGADDVVLQFAPVAFDASTLELWAPLLNGARLALCPPGRVSLDELAAVVEREGVTILWLTAGLFHQMVEGPLERLSGVRQLLAGGDVLSAAHVDKALGALPGVRLVNGYGPTENTTFTCCHVMTGHLDSDTVPIGVPVTGTRVYVLDEHGEPVPDGEPGELYAGGDGVALGYLNQPEQTAERFVTDTFGPEPGRLLYRTGDLVRRRPDGVLEFLGRADSQVKIRGYRVEPGEIEAALLAREEITDAAVVPQDQPGGRRLVAFYVGDFGLSVPELRAALGAVLPAYLVPGAFVRLPELPLTANGKVDRAALLGEIFRDRPEMGSDYRAPEGAVERELAQIWGDLMEIDEIGADDDFFELGGHSLMAVQITARITARWGVDVTARNFYENPTVAELAEVIEELTQ</sequence>
<protein>
    <submittedName>
        <fullName evidence="5">Linear gramicidin synthase subunit B</fullName>
    </submittedName>
</protein>
<dbReference type="PROSITE" id="PS00012">
    <property type="entry name" value="PHOSPHOPANTETHEINE"/>
    <property type="match status" value="1"/>
</dbReference>
<dbReference type="InterPro" id="IPR006162">
    <property type="entry name" value="Ppantetheine_attach_site"/>
</dbReference>
<dbReference type="InterPro" id="IPR025110">
    <property type="entry name" value="AMP-bd_C"/>
</dbReference>
<dbReference type="InterPro" id="IPR020845">
    <property type="entry name" value="AMP-binding_CS"/>
</dbReference>
<dbReference type="SMART" id="SM01294">
    <property type="entry name" value="PKS_PP_betabranch"/>
    <property type="match status" value="1"/>
</dbReference>
<accession>A0A7K0CH93</accession>
<dbReference type="FunFam" id="3.40.50.980:FF:000001">
    <property type="entry name" value="Non-ribosomal peptide synthetase"/>
    <property type="match status" value="1"/>
</dbReference>
<comment type="caution">
    <text evidence="5">The sequence shown here is derived from an EMBL/GenBank/DDBJ whole genome shotgun (WGS) entry which is preliminary data.</text>
</comment>
<dbReference type="SMART" id="SM00823">
    <property type="entry name" value="PKS_PP"/>
    <property type="match status" value="1"/>
</dbReference>
<dbReference type="SUPFAM" id="SSF56801">
    <property type="entry name" value="Acetyl-CoA synthetase-like"/>
    <property type="match status" value="1"/>
</dbReference>
<dbReference type="PANTHER" id="PTHR45527:SF1">
    <property type="entry name" value="FATTY ACID SYNTHASE"/>
    <property type="match status" value="1"/>
</dbReference>
<evidence type="ECO:0000259" key="4">
    <source>
        <dbReference type="PROSITE" id="PS50075"/>
    </source>
</evidence>
<dbReference type="Gene3D" id="3.30.300.30">
    <property type="match status" value="1"/>
</dbReference>
<name>A0A7K0CH93_9ACTN</name>
<dbReference type="InterPro" id="IPR009081">
    <property type="entry name" value="PP-bd_ACP"/>
</dbReference>
<dbReference type="Proteomes" id="UP000466345">
    <property type="component" value="Unassembled WGS sequence"/>
</dbReference>
<dbReference type="Gene3D" id="3.40.50.980">
    <property type="match status" value="2"/>
</dbReference>
<dbReference type="GO" id="GO:0009366">
    <property type="term" value="C:enterobactin synthetase complex"/>
    <property type="evidence" value="ECO:0007669"/>
    <property type="project" value="TreeGrafter"/>
</dbReference>
<evidence type="ECO:0000256" key="3">
    <source>
        <dbReference type="ARBA" id="ARBA00022553"/>
    </source>
</evidence>
<dbReference type="FunFam" id="2.30.38.10:FF:000001">
    <property type="entry name" value="Non-ribosomal peptide synthetase PvdI"/>
    <property type="match status" value="1"/>
</dbReference>
<dbReference type="GO" id="GO:0047527">
    <property type="term" value="F:2,3-dihydroxybenzoate-serine ligase activity"/>
    <property type="evidence" value="ECO:0007669"/>
    <property type="project" value="TreeGrafter"/>
</dbReference>
<dbReference type="Pfam" id="PF00501">
    <property type="entry name" value="AMP-binding"/>
    <property type="match status" value="1"/>
</dbReference>
<dbReference type="PROSITE" id="PS50075">
    <property type="entry name" value="CARRIER"/>
    <property type="match status" value="1"/>
</dbReference>
<proteinExistence type="predicted"/>
<dbReference type="PANTHER" id="PTHR45527">
    <property type="entry name" value="NONRIBOSOMAL PEPTIDE SYNTHETASE"/>
    <property type="match status" value="1"/>
</dbReference>
<reference evidence="5 6" key="1">
    <citation type="submission" date="2019-10" db="EMBL/GenBank/DDBJ databases">
        <title>Streptomyces smaragdinus sp. nov. and Streptomyces fabii sp. nov., isolated from the gut of fungus growing-termite Macrotermes natalensis.</title>
        <authorList>
            <person name="Schwitalla J."/>
            <person name="Benndorf R."/>
            <person name="Martin K."/>
            <person name="De Beer W."/>
            <person name="Kaster A.-K."/>
            <person name="Vollmers J."/>
            <person name="Poulsen M."/>
            <person name="Beemelmanns C."/>
        </authorList>
    </citation>
    <scope>NUCLEOTIDE SEQUENCE [LARGE SCALE GENOMIC DNA]</scope>
    <source>
        <strain evidence="5 6">RB5</strain>
    </source>
</reference>
<dbReference type="EMBL" id="WEGJ01000009">
    <property type="protein sequence ID" value="MQY12850.1"/>
    <property type="molecule type" value="Genomic_DNA"/>
</dbReference>
<feature type="domain" description="Carrier" evidence="4">
    <location>
        <begin position="523"/>
        <end position="598"/>
    </location>
</feature>
<dbReference type="GO" id="GO:0031177">
    <property type="term" value="F:phosphopantetheine binding"/>
    <property type="evidence" value="ECO:0007669"/>
    <property type="project" value="InterPro"/>
</dbReference>
<dbReference type="RefSeq" id="WP_323377930.1">
    <property type="nucleotide sequence ID" value="NZ_WEGJ01000009.1"/>
</dbReference>
<dbReference type="FunFam" id="3.40.50.12780:FF:000012">
    <property type="entry name" value="Non-ribosomal peptide synthetase"/>
    <property type="match status" value="1"/>
</dbReference>
<evidence type="ECO:0000256" key="2">
    <source>
        <dbReference type="ARBA" id="ARBA00022450"/>
    </source>
</evidence>
<dbReference type="GO" id="GO:0005829">
    <property type="term" value="C:cytosol"/>
    <property type="evidence" value="ECO:0007669"/>
    <property type="project" value="TreeGrafter"/>
</dbReference>
<dbReference type="GO" id="GO:0009239">
    <property type="term" value="P:enterobactin biosynthetic process"/>
    <property type="evidence" value="ECO:0007669"/>
    <property type="project" value="TreeGrafter"/>
</dbReference>
<organism evidence="5 6">
    <name type="scientific">Streptomyces smaragdinus</name>
    <dbReference type="NCBI Taxonomy" id="2585196"/>
    <lineage>
        <taxon>Bacteria</taxon>
        <taxon>Bacillati</taxon>
        <taxon>Actinomycetota</taxon>
        <taxon>Actinomycetes</taxon>
        <taxon>Kitasatosporales</taxon>
        <taxon>Streptomycetaceae</taxon>
        <taxon>Streptomyces</taxon>
    </lineage>
</organism>
<dbReference type="InterPro" id="IPR020806">
    <property type="entry name" value="PKS_PP-bd"/>
</dbReference>
<keyword evidence="2" id="KW-0596">Phosphopantetheine</keyword>
<keyword evidence="3" id="KW-0597">Phosphoprotein</keyword>
<gene>
    <name evidence="5" type="primary">lgrB_2</name>
    <name evidence="5" type="ORF">SRB5_29890</name>
</gene>
<dbReference type="InterPro" id="IPR010071">
    <property type="entry name" value="AA_adenyl_dom"/>
</dbReference>
<dbReference type="Gene3D" id="2.30.38.10">
    <property type="entry name" value="Luciferase, Domain 3"/>
    <property type="match status" value="1"/>
</dbReference>
<dbReference type="NCBIfam" id="TIGR01733">
    <property type="entry name" value="AA-adenyl-dom"/>
    <property type="match status" value="1"/>
</dbReference>
<dbReference type="AlphaFoldDB" id="A0A7K0CH93"/>
<dbReference type="Pfam" id="PF13193">
    <property type="entry name" value="AMP-binding_C"/>
    <property type="match status" value="1"/>
</dbReference>
<dbReference type="InterPro" id="IPR000873">
    <property type="entry name" value="AMP-dep_synth/lig_dom"/>
</dbReference>
<evidence type="ECO:0000256" key="1">
    <source>
        <dbReference type="ARBA" id="ARBA00001957"/>
    </source>
</evidence>
<dbReference type="CDD" id="cd12117">
    <property type="entry name" value="A_NRPS_Srf_like"/>
    <property type="match status" value="1"/>
</dbReference>
<dbReference type="Pfam" id="PF00550">
    <property type="entry name" value="PP-binding"/>
    <property type="match status" value="1"/>
</dbReference>
<evidence type="ECO:0000313" key="5">
    <source>
        <dbReference type="EMBL" id="MQY12850.1"/>
    </source>
</evidence>
<dbReference type="GO" id="GO:0043041">
    <property type="term" value="P:amino acid activation for nonribosomal peptide biosynthetic process"/>
    <property type="evidence" value="ECO:0007669"/>
    <property type="project" value="TreeGrafter"/>
</dbReference>
<dbReference type="FunFam" id="1.10.1200.10:FF:000005">
    <property type="entry name" value="Nonribosomal peptide synthetase 1"/>
    <property type="match status" value="1"/>
</dbReference>
<dbReference type="PROSITE" id="PS00455">
    <property type="entry name" value="AMP_BINDING"/>
    <property type="match status" value="1"/>
</dbReference>
<dbReference type="InterPro" id="IPR045851">
    <property type="entry name" value="AMP-bd_C_sf"/>
</dbReference>
<dbReference type="Gene3D" id="1.10.1200.10">
    <property type="entry name" value="ACP-like"/>
    <property type="match status" value="1"/>
</dbReference>
<dbReference type="SUPFAM" id="SSF47336">
    <property type="entry name" value="ACP-like"/>
    <property type="match status" value="1"/>
</dbReference>